<name>A0A6L3ZG11_9FLAO</name>
<dbReference type="InterPro" id="IPR006660">
    <property type="entry name" value="Arsenate_reductase-like"/>
</dbReference>
<evidence type="ECO:0000256" key="1">
    <source>
        <dbReference type="ARBA" id="ARBA00007198"/>
    </source>
</evidence>
<protein>
    <submittedName>
        <fullName evidence="4">Arsenate reductase (Glutaredoxin)</fullName>
        <ecNumber evidence="4">1.20.4.1</ecNumber>
    </submittedName>
</protein>
<keyword evidence="2 4" id="KW-0560">Oxidoreductase</keyword>
<dbReference type="PANTHER" id="PTHR30041:SF4">
    <property type="entry name" value="ARSENATE REDUCTASE"/>
    <property type="match status" value="1"/>
</dbReference>
<dbReference type="CDD" id="cd03034">
    <property type="entry name" value="ArsC_ArsC"/>
    <property type="match status" value="1"/>
</dbReference>
<sequence>MIRVYHNPRCTKSREALAYLDEKGLEYEVVEYMKEPLTPMDLESVLEALDMSAEDLIRTNESVWKDDFKGKELDEDELILAMIEHPKLMQRPIVLNAGKAVVARPAEEIEKVL</sequence>
<dbReference type="Pfam" id="PF03960">
    <property type="entry name" value="ArsC"/>
    <property type="match status" value="1"/>
</dbReference>
<dbReference type="InterPro" id="IPR036249">
    <property type="entry name" value="Thioredoxin-like_sf"/>
</dbReference>
<organism evidence="4 5">
    <name type="scientific">Phaeocystidibacter marisrubri</name>
    <dbReference type="NCBI Taxonomy" id="1577780"/>
    <lineage>
        <taxon>Bacteria</taxon>
        <taxon>Pseudomonadati</taxon>
        <taxon>Bacteroidota</taxon>
        <taxon>Flavobacteriia</taxon>
        <taxon>Flavobacteriales</taxon>
        <taxon>Phaeocystidibacteraceae</taxon>
        <taxon>Phaeocystidibacter</taxon>
    </lineage>
</organism>
<reference evidence="4 5" key="1">
    <citation type="submission" date="2019-10" db="EMBL/GenBank/DDBJ databases">
        <title>Genome sequence of Phaeocystidibacter marisrubri JCM30614 (type strain).</title>
        <authorList>
            <person name="Bowman J.P."/>
        </authorList>
    </citation>
    <scope>NUCLEOTIDE SEQUENCE [LARGE SCALE GENOMIC DNA]</scope>
    <source>
        <strain evidence="4 5">JCM 30614</strain>
    </source>
</reference>
<dbReference type="GO" id="GO:0008794">
    <property type="term" value="F:arsenate reductase (glutaredoxin) activity"/>
    <property type="evidence" value="ECO:0007669"/>
    <property type="project" value="UniProtKB-EC"/>
</dbReference>
<dbReference type="EMBL" id="WBVQ01000002">
    <property type="protein sequence ID" value="KAB2815879.1"/>
    <property type="molecule type" value="Genomic_DNA"/>
</dbReference>
<dbReference type="SUPFAM" id="SSF52833">
    <property type="entry name" value="Thioredoxin-like"/>
    <property type="match status" value="1"/>
</dbReference>
<evidence type="ECO:0000256" key="3">
    <source>
        <dbReference type="PROSITE-ProRule" id="PRU01282"/>
    </source>
</evidence>
<gene>
    <name evidence="4" type="primary">arsC</name>
    <name evidence="4" type="ORF">F8C82_09275</name>
</gene>
<dbReference type="NCBIfam" id="TIGR00014">
    <property type="entry name" value="arsC"/>
    <property type="match status" value="1"/>
</dbReference>
<keyword evidence="5" id="KW-1185">Reference proteome</keyword>
<dbReference type="PROSITE" id="PS51353">
    <property type="entry name" value="ARSC"/>
    <property type="match status" value="1"/>
</dbReference>
<evidence type="ECO:0000256" key="2">
    <source>
        <dbReference type="ARBA" id="ARBA00023002"/>
    </source>
</evidence>
<comment type="similarity">
    <text evidence="1 3">Belongs to the ArsC family.</text>
</comment>
<dbReference type="RefSeq" id="WP_151693308.1">
    <property type="nucleotide sequence ID" value="NZ_BMGX01000001.1"/>
</dbReference>
<dbReference type="InterPro" id="IPR006659">
    <property type="entry name" value="Arsenate_reductase"/>
</dbReference>
<proteinExistence type="inferred from homology"/>
<evidence type="ECO:0000313" key="4">
    <source>
        <dbReference type="EMBL" id="KAB2815879.1"/>
    </source>
</evidence>
<evidence type="ECO:0000313" key="5">
    <source>
        <dbReference type="Proteomes" id="UP000484164"/>
    </source>
</evidence>
<comment type="caution">
    <text evidence="4">The sequence shown here is derived from an EMBL/GenBank/DDBJ whole genome shotgun (WGS) entry which is preliminary data.</text>
</comment>
<dbReference type="Gene3D" id="3.40.30.10">
    <property type="entry name" value="Glutaredoxin"/>
    <property type="match status" value="1"/>
</dbReference>
<dbReference type="PANTHER" id="PTHR30041">
    <property type="entry name" value="ARSENATE REDUCTASE"/>
    <property type="match status" value="1"/>
</dbReference>
<dbReference type="EC" id="1.20.4.1" evidence="4"/>
<dbReference type="OrthoDB" id="9808142at2"/>
<accession>A0A6L3ZG11</accession>
<dbReference type="AlphaFoldDB" id="A0A6L3ZG11"/>
<dbReference type="Proteomes" id="UP000484164">
    <property type="component" value="Unassembled WGS sequence"/>
</dbReference>